<dbReference type="OrthoDB" id="201515at2759"/>
<evidence type="ECO:0000313" key="3">
    <source>
        <dbReference type="Proteomes" id="UP000800041"/>
    </source>
</evidence>
<dbReference type="SUPFAM" id="SSF56317">
    <property type="entry name" value="Carbon-nitrogen hydrolase"/>
    <property type="match status" value="1"/>
</dbReference>
<accession>A0A6G1GJB0</accession>
<dbReference type="AlphaFoldDB" id="A0A6G1GJB0"/>
<dbReference type="Pfam" id="PF00795">
    <property type="entry name" value="CN_hydrolase"/>
    <property type="match status" value="1"/>
</dbReference>
<dbReference type="Proteomes" id="UP000800041">
    <property type="component" value="Unassembled WGS sequence"/>
</dbReference>
<gene>
    <name evidence="2" type="ORF">K402DRAFT_449419</name>
</gene>
<feature type="domain" description="CN hydrolase" evidence="1">
    <location>
        <begin position="1"/>
        <end position="288"/>
    </location>
</feature>
<name>A0A6G1GJB0_9PEZI</name>
<keyword evidence="3" id="KW-1185">Reference proteome</keyword>
<dbReference type="EMBL" id="ML977210">
    <property type="protein sequence ID" value="KAF1981026.1"/>
    <property type="molecule type" value="Genomic_DNA"/>
</dbReference>
<dbReference type="Gene3D" id="3.60.110.10">
    <property type="entry name" value="Carbon-nitrogen hydrolase"/>
    <property type="match status" value="1"/>
</dbReference>
<dbReference type="InterPro" id="IPR003010">
    <property type="entry name" value="C-N_Hydrolase"/>
</dbReference>
<protein>
    <submittedName>
        <fullName evidence="2">Carbon-nitrogen hydrolase</fullName>
    </submittedName>
</protein>
<reference evidence="2" key="1">
    <citation type="journal article" date="2020" name="Stud. Mycol.">
        <title>101 Dothideomycetes genomes: a test case for predicting lifestyles and emergence of pathogens.</title>
        <authorList>
            <person name="Haridas S."/>
            <person name="Albert R."/>
            <person name="Binder M."/>
            <person name="Bloem J."/>
            <person name="Labutti K."/>
            <person name="Salamov A."/>
            <person name="Andreopoulos B."/>
            <person name="Baker S."/>
            <person name="Barry K."/>
            <person name="Bills G."/>
            <person name="Bluhm B."/>
            <person name="Cannon C."/>
            <person name="Castanera R."/>
            <person name="Culley D."/>
            <person name="Daum C."/>
            <person name="Ezra D."/>
            <person name="Gonzalez J."/>
            <person name="Henrissat B."/>
            <person name="Kuo A."/>
            <person name="Liang C."/>
            <person name="Lipzen A."/>
            <person name="Lutzoni F."/>
            <person name="Magnuson J."/>
            <person name="Mondo S."/>
            <person name="Nolan M."/>
            <person name="Ohm R."/>
            <person name="Pangilinan J."/>
            <person name="Park H.-J."/>
            <person name="Ramirez L."/>
            <person name="Alfaro M."/>
            <person name="Sun H."/>
            <person name="Tritt A."/>
            <person name="Yoshinaga Y."/>
            <person name="Zwiers L.-H."/>
            <person name="Turgeon B."/>
            <person name="Goodwin S."/>
            <person name="Spatafora J."/>
            <person name="Crous P."/>
            <person name="Grigoriev I."/>
        </authorList>
    </citation>
    <scope>NUCLEOTIDE SEQUENCE</scope>
    <source>
        <strain evidence="2">CBS 113979</strain>
    </source>
</reference>
<keyword evidence="2" id="KW-0378">Hydrolase</keyword>
<proteinExistence type="predicted"/>
<organism evidence="2 3">
    <name type="scientific">Aulographum hederae CBS 113979</name>
    <dbReference type="NCBI Taxonomy" id="1176131"/>
    <lineage>
        <taxon>Eukaryota</taxon>
        <taxon>Fungi</taxon>
        <taxon>Dikarya</taxon>
        <taxon>Ascomycota</taxon>
        <taxon>Pezizomycotina</taxon>
        <taxon>Dothideomycetes</taxon>
        <taxon>Pleosporomycetidae</taxon>
        <taxon>Aulographales</taxon>
        <taxon>Aulographaceae</taxon>
    </lineage>
</organism>
<dbReference type="PANTHER" id="PTHR11750">
    <property type="entry name" value="PROTEIN N-TERMINAL AMIDASE"/>
    <property type="match status" value="1"/>
</dbReference>
<dbReference type="GO" id="GO:0008418">
    <property type="term" value="F:protein-N-terminal asparagine amidohydrolase activity"/>
    <property type="evidence" value="ECO:0007669"/>
    <property type="project" value="InterPro"/>
</dbReference>
<evidence type="ECO:0000313" key="2">
    <source>
        <dbReference type="EMBL" id="KAF1981026.1"/>
    </source>
</evidence>
<dbReference type="PROSITE" id="PS50263">
    <property type="entry name" value="CN_HYDROLASE"/>
    <property type="match status" value="1"/>
</dbReference>
<sequence>MKVACLQFAPKLGRVDDNIDRANGLIQRAANFNHVDWLILPEMAFSGYNFPSLEAITPFLEPTPHPSQHLEAYGITTRWAVTTAQFLKCTITVGYPELHTPSTPNTPPIRYNSTVTVSPTGVILSNYRKTHLYYTDETWASEGPTRFFAGPLGTLGPVAHGICMDINPYKFLAPWKDYEFCAHAMAAQSPLITVSMAWLTRLEAEEITELPLQPDRETLTYWLERFWPLKERAGEEPVIIVCANRCGVEGAAVYAGTSAVFRIQRGRAFILDMLGKCEERVLVVDLNQPATFELTPSTVATQ</sequence>
<dbReference type="InterPro" id="IPR039703">
    <property type="entry name" value="Nta1"/>
</dbReference>
<evidence type="ECO:0000259" key="1">
    <source>
        <dbReference type="PROSITE" id="PS50263"/>
    </source>
</evidence>
<dbReference type="PANTHER" id="PTHR11750:SF26">
    <property type="entry name" value="PROTEIN N-TERMINAL AMIDASE"/>
    <property type="match status" value="1"/>
</dbReference>
<dbReference type="InterPro" id="IPR036526">
    <property type="entry name" value="C-N_Hydrolase_sf"/>
</dbReference>
<dbReference type="GO" id="GO:0070773">
    <property type="term" value="F:protein-N-terminal glutamine amidohydrolase activity"/>
    <property type="evidence" value="ECO:0007669"/>
    <property type="project" value="InterPro"/>
</dbReference>
<dbReference type="GO" id="GO:0030163">
    <property type="term" value="P:protein catabolic process"/>
    <property type="evidence" value="ECO:0007669"/>
    <property type="project" value="TreeGrafter"/>
</dbReference>